<evidence type="ECO:0000313" key="2">
    <source>
        <dbReference type="Proteomes" id="UP000243498"/>
    </source>
</evidence>
<accession>A0A166Y149</accession>
<protein>
    <submittedName>
        <fullName evidence="1">Uncharacterized protein</fullName>
    </submittedName>
</protein>
<proteinExistence type="predicted"/>
<evidence type="ECO:0000313" key="1">
    <source>
        <dbReference type="EMBL" id="OAA36412.1"/>
    </source>
</evidence>
<sequence length="103" mass="11718">MSAVAPNAPSLGAHHIVYGEVIWTETRQSMVPCGDAWRKTGDPDDDLVSWLSIRLLNARLLVRVLGLAEEADCAYDNLHQATKWLIRATYRHERRKTKMALFE</sequence>
<organism evidence="1 2">
    <name type="scientific">Metarhizium rileyi (strain RCEF 4871)</name>
    <name type="common">Nomuraea rileyi</name>
    <dbReference type="NCBI Taxonomy" id="1649241"/>
    <lineage>
        <taxon>Eukaryota</taxon>
        <taxon>Fungi</taxon>
        <taxon>Dikarya</taxon>
        <taxon>Ascomycota</taxon>
        <taxon>Pezizomycotina</taxon>
        <taxon>Sordariomycetes</taxon>
        <taxon>Hypocreomycetidae</taxon>
        <taxon>Hypocreales</taxon>
        <taxon>Clavicipitaceae</taxon>
        <taxon>Metarhizium</taxon>
    </lineage>
</organism>
<reference evidence="1 2" key="1">
    <citation type="journal article" date="2016" name="Genome Biol. Evol.">
        <title>Divergent and convergent evolution of fungal pathogenicity.</title>
        <authorList>
            <person name="Shang Y."/>
            <person name="Xiao G."/>
            <person name="Zheng P."/>
            <person name="Cen K."/>
            <person name="Zhan S."/>
            <person name="Wang C."/>
        </authorList>
    </citation>
    <scope>NUCLEOTIDE SEQUENCE [LARGE SCALE GENOMIC DNA]</scope>
    <source>
        <strain evidence="1 2">RCEF 4871</strain>
    </source>
</reference>
<name>A0A166Y149_METRR</name>
<dbReference type="EMBL" id="AZHC01000035">
    <property type="protein sequence ID" value="OAA36412.1"/>
    <property type="molecule type" value="Genomic_DNA"/>
</dbReference>
<dbReference type="Proteomes" id="UP000243498">
    <property type="component" value="Unassembled WGS sequence"/>
</dbReference>
<keyword evidence="2" id="KW-1185">Reference proteome</keyword>
<comment type="caution">
    <text evidence="1">The sequence shown here is derived from an EMBL/GenBank/DDBJ whole genome shotgun (WGS) entry which is preliminary data.</text>
</comment>
<dbReference type="AlphaFoldDB" id="A0A166Y149"/>
<gene>
    <name evidence="1" type="ORF">NOR_07491</name>
</gene>